<dbReference type="EMBL" id="KV425889">
    <property type="protein sequence ID" value="KZW02197.1"/>
    <property type="molecule type" value="Genomic_DNA"/>
</dbReference>
<evidence type="ECO:0000259" key="3">
    <source>
        <dbReference type="Pfam" id="PF10342"/>
    </source>
</evidence>
<organism evidence="4 5">
    <name type="scientific">Exidia glandulosa HHB12029</name>
    <dbReference type="NCBI Taxonomy" id="1314781"/>
    <lineage>
        <taxon>Eukaryota</taxon>
        <taxon>Fungi</taxon>
        <taxon>Dikarya</taxon>
        <taxon>Basidiomycota</taxon>
        <taxon>Agaricomycotina</taxon>
        <taxon>Agaricomycetes</taxon>
        <taxon>Auriculariales</taxon>
        <taxon>Exidiaceae</taxon>
        <taxon>Exidia</taxon>
    </lineage>
</organism>
<evidence type="ECO:0000256" key="1">
    <source>
        <dbReference type="ARBA" id="ARBA00022729"/>
    </source>
</evidence>
<reference evidence="4 5" key="1">
    <citation type="journal article" date="2016" name="Mol. Biol. Evol.">
        <title>Comparative Genomics of Early-Diverging Mushroom-Forming Fungi Provides Insights into the Origins of Lignocellulose Decay Capabilities.</title>
        <authorList>
            <person name="Nagy L.G."/>
            <person name="Riley R."/>
            <person name="Tritt A."/>
            <person name="Adam C."/>
            <person name="Daum C."/>
            <person name="Floudas D."/>
            <person name="Sun H."/>
            <person name="Yadav J.S."/>
            <person name="Pangilinan J."/>
            <person name="Larsson K.H."/>
            <person name="Matsuura K."/>
            <person name="Barry K."/>
            <person name="Labutti K."/>
            <person name="Kuo R."/>
            <person name="Ohm R.A."/>
            <person name="Bhattacharya S.S."/>
            <person name="Shirouzu T."/>
            <person name="Yoshinaga Y."/>
            <person name="Martin F.M."/>
            <person name="Grigoriev I.V."/>
            <person name="Hibbett D.S."/>
        </authorList>
    </citation>
    <scope>NUCLEOTIDE SEQUENCE [LARGE SCALE GENOMIC DNA]</scope>
    <source>
        <strain evidence="4 5">HHB12029</strain>
    </source>
</reference>
<feature type="signal peptide" evidence="2">
    <location>
        <begin position="1"/>
        <end position="15"/>
    </location>
</feature>
<dbReference type="OrthoDB" id="5420143at2759"/>
<sequence length="129" mass="13109">MAILALILATTLVNALTLNTPSSLTASTNNTVSWTAADGDPSSFSLELLQPQLLNGPLGIVPTVNTSDGSVTFILPEVPAGSDYTIEAVGVSNITNVLDTSDSFAISAAPSPTTVVLGQARAQVSPRPS</sequence>
<feature type="chain" id="PRO_5013017687" description="Yeast cell wall synthesis Kre9/Knh1-like N-terminal domain-containing protein" evidence="2">
    <location>
        <begin position="16"/>
        <end position="129"/>
    </location>
</feature>
<gene>
    <name evidence="4" type="ORF">EXIGLDRAFT_482355</name>
</gene>
<dbReference type="Proteomes" id="UP000077266">
    <property type="component" value="Unassembled WGS sequence"/>
</dbReference>
<protein>
    <recommendedName>
        <fullName evidence="3">Yeast cell wall synthesis Kre9/Knh1-like N-terminal domain-containing protein</fullName>
    </recommendedName>
</protein>
<evidence type="ECO:0000313" key="4">
    <source>
        <dbReference type="EMBL" id="KZW02197.1"/>
    </source>
</evidence>
<dbReference type="Pfam" id="PF10342">
    <property type="entry name" value="Kre9_KNH"/>
    <property type="match status" value="1"/>
</dbReference>
<evidence type="ECO:0000313" key="5">
    <source>
        <dbReference type="Proteomes" id="UP000077266"/>
    </source>
</evidence>
<keyword evidence="5" id="KW-1185">Reference proteome</keyword>
<proteinExistence type="predicted"/>
<name>A0A165PHT2_EXIGL</name>
<dbReference type="InterPro" id="IPR018466">
    <property type="entry name" value="Kre9/Knh1-like_N"/>
</dbReference>
<dbReference type="InParanoid" id="A0A165PHT2"/>
<feature type="domain" description="Yeast cell wall synthesis Kre9/Knh1-like N-terminal" evidence="3">
    <location>
        <begin position="22"/>
        <end position="106"/>
    </location>
</feature>
<evidence type="ECO:0000256" key="2">
    <source>
        <dbReference type="SAM" id="SignalP"/>
    </source>
</evidence>
<dbReference type="AlphaFoldDB" id="A0A165PHT2"/>
<keyword evidence="1 2" id="KW-0732">Signal</keyword>
<accession>A0A165PHT2</accession>